<accession>A2Q0P7</accession>
<keyword evidence="5 9" id="KW-1133">Transmembrane helix</keyword>
<name>A2Q0P7_9VIRU</name>
<evidence type="ECO:0000256" key="6">
    <source>
        <dbReference type="ARBA" id="ARBA00023065"/>
    </source>
</evidence>
<dbReference type="InterPro" id="IPR000990">
    <property type="entry name" value="Innexin"/>
</dbReference>
<feature type="transmembrane region" description="Helical" evidence="9">
    <location>
        <begin position="21"/>
        <end position="41"/>
    </location>
</feature>
<dbReference type="PANTHER" id="PTHR11893:SF41">
    <property type="entry name" value="INNEXIN INX2"/>
    <property type="match status" value="1"/>
</dbReference>
<dbReference type="EMBL" id="AB291209">
    <property type="protein sequence ID" value="BAF45762.1"/>
    <property type="molecule type" value="Genomic_DNA"/>
</dbReference>
<dbReference type="GO" id="GO:0005243">
    <property type="term" value="F:gap junction channel activity"/>
    <property type="evidence" value="ECO:0007669"/>
    <property type="project" value="TreeGrafter"/>
</dbReference>
<evidence type="ECO:0000256" key="2">
    <source>
        <dbReference type="ARBA" id="ARBA00022448"/>
    </source>
</evidence>
<keyword evidence="3" id="KW-1003">Cell membrane</keyword>
<reference evidence="10 11" key="1">
    <citation type="journal article" date="2007" name="Virology">
        <title>Shared and species-specific features among ichnovirus genomes.</title>
        <authorList>
            <person name="Tanaka K."/>
            <person name="Lapointe R."/>
            <person name="Barney W.E."/>
            <person name="Makkay A.M."/>
            <person name="Stoltz D."/>
            <person name="Cusson M."/>
            <person name="Webb B.A."/>
        </authorList>
    </citation>
    <scope>NUCLEOTIDE SEQUENCE [LARGE SCALE GENOMIC DNA]</scope>
</reference>
<keyword evidence="4 9" id="KW-0812">Transmembrane</keyword>
<organism evidence="10 11">
    <name type="scientific">Ichnoviriform fugitivi</name>
    <dbReference type="NCBI Taxonomy" id="265522"/>
    <lineage>
        <taxon>Viruses</taxon>
        <taxon>Viruses incertae sedis</taxon>
        <taxon>Polydnaviriformidae</taxon>
        <taxon>Ichnoviriform</taxon>
    </lineage>
</organism>
<evidence type="ECO:0000256" key="5">
    <source>
        <dbReference type="ARBA" id="ARBA00022989"/>
    </source>
</evidence>
<keyword evidence="2" id="KW-0813">Transport</keyword>
<dbReference type="PANTHER" id="PTHR11893">
    <property type="entry name" value="INNEXIN"/>
    <property type="match status" value="1"/>
</dbReference>
<dbReference type="RefSeq" id="YP_001031353.1">
    <property type="nucleotide sequence ID" value="NC_008998.1"/>
</dbReference>
<dbReference type="GO" id="GO:0034220">
    <property type="term" value="P:monoatomic ion transmembrane transport"/>
    <property type="evidence" value="ECO:0007669"/>
    <property type="project" value="UniProtKB-KW"/>
</dbReference>
<evidence type="ECO:0000313" key="11">
    <source>
        <dbReference type="Proteomes" id="UP000204242"/>
    </source>
</evidence>
<evidence type="ECO:0000256" key="9">
    <source>
        <dbReference type="SAM" id="Phobius"/>
    </source>
</evidence>
<keyword evidence="8" id="KW-0407">Ion channel</keyword>
<evidence type="ECO:0000256" key="7">
    <source>
        <dbReference type="ARBA" id="ARBA00023136"/>
    </source>
</evidence>
<dbReference type="Proteomes" id="UP000204242">
    <property type="component" value="Genome"/>
</dbReference>
<dbReference type="PRINTS" id="PR01262">
    <property type="entry name" value="INNEXIN"/>
</dbReference>
<keyword evidence="7 9" id="KW-0472">Membrane</keyword>
<evidence type="ECO:0000313" key="10">
    <source>
        <dbReference type="EMBL" id="BAF45762.1"/>
    </source>
</evidence>
<dbReference type="GO" id="GO:0007602">
    <property type="term" value="P:phototransduction"/>
    <property type="evidence" value="ECO:0007669"/>
    <property type="project" value="TreeGrafter"/>
</dbReference>
<dbReference type="KEGG" id="vg:5076402"/>
<dbReference type="PROSITE" id="PS51013">
    <property type="entry name" value="PANNEXIN"/>
    <property type="match status" value="1"/>
</dbReference>
<evidence type="ECO:0000256" key="1">
    <source>
        <dbReference type="ARBA" id="ARBA00004651"/>
    </source>
</evidence>
<evidence type="ECO:0000256" key="3">
    <source>
        <dbReference type="ARBA" id="ARBA00022475"/>
    </source>
</evidence>
<comment type="subcellular location">
    <subcellularLocation>
        <location evidence="1">Cell membrane</location>
        <topology evidence="1">Multi-pass membrane protein</topology>
    </subcellularLocation>
</comment>
<feature type="transmembrane region" description="Helical" evidence="9">
    <location>
        <begin position="255"/>
        <end position="276"/>
    </location>
</feature>
<sequence length="348" mass="40871">MLHLLKALRGLLKPRSVQLHNTVFCLHYKFTVTFLIAFSIVGASQQYFGETIDCQFAEYKNGELNNYCSAQDTFVREQTANDGEGEEDTKGNRVRYYTYYSWVSLTLFLQAVFFYTPHYIWKVWEGGRLQALTSKIIFPILDKDAVEKGVEGLSEYFFKNRKTHNAYAYKHLICELLNLINIAGQIVFMNRFIGDGYQFYGIHVLLMNREDMEKRIGQLFPTRTICTFEKYGLTGLREKSEGICILTHNPLNEKIYCFLWFWMHFVAVVSVLDMIYRIVTILYPPLRFYLLRFTSCGENADEIRAVYEKLQFGEWFLLLLLHENVNSQVYEALISRLAQHFKPYVVDC</sequence>
<dbReference type="GeneID" id="5076402"/>
<evidence type="ECO:0000256" key="8">
    <source>
        <dbReference type="ARBA" id="ARBA00023303"/>
    </source>
</evidence>
<evidence type="ECO:0000256" key="4">
    <source>
        <dbReference type="ARBA" id="ARBA00022692"/>
    </source>
</evidence>
<dbReference type="Pfam" id="PF00876">
    <property type="entry name" value="Innexin"/>
    <property type="match status" value="1"/>
</dbReference>
<feature type="transmembrane region" description="Helical" evidence="9">
    <location>
        <begin position="99"/>
        <end position="121"/>
    </location>
</feature>
<dbReference type="GO" id="GO:0005886">
    <property type="term" value="C:plasma membrane"/>
    <property type="evidence" value="ECO:0007669"/>
    <property type="project" value="UniProtKB-SubCell"/>
</dbReference>
<protein>
    <submittedName>
        <fullName evidence="10">Viral innexin-g1.3</fullName>
    </submittedName>
</protein>
<keyword evidence="6" id="KW-0406">Ion transport</keyword>
<proteinExistence type="predicted"/>